<dbReference type="Gene3D" id="2.60.40.10">
    <property type="entry name" value="Immunoglobulins"/>
    <property type="match status" value="1"/>
</dbReference>
<dbReference type="Proteomes" id="UP000262073">
    <property type="component" value="Chromosome"/>
</dbReference>
<keyword evidence="2" id="KW-1185">Reference proteome</keyword>
<name>A0A346NPX9_9ALTE</name>
<sequence>MRAFLWPNSFEPTLFRTSIKKVSTLNRVALMKYFYLTMAMTALIPVTVNSAPVYKITNDDGTVIYTDTPSAQSEEVAFNGITDNVTPSIPASPATPPVASSPATRYTVSIVSPQPEATVRNNNGKVTIKAQAAPKPTGRFQLIFDGEPIQRNSAGIFALSGINRGAHTFSVALIDNKGKTLASSQQQTLYLHQASALINGQGGQ</sequence>
<dbReference type="InterPro" id="IPR013783">
    <property type="entry name" value="Ig-like_fold"/>
</dbReference>
<dbReference type="AlphaFoldDB" id="A0A346NPX9"/>
<evidence type="ECO:0000313" key="2">
    <source>
        <dbReference type="Proteomes" id="UP000262073"/>
    </source>
</evidence>
<reference evidence="1 2" key="1">
    <citation type="submission" date="2018-08" db="EMBL/GenBank/DDBJ databases">
        <title>Salinimonas sediminis sp. nov., a piezophilic bacterium isolated from a deep-sea sediment sample from the New Britain Trench.</title>
        <authorList>
            <person name="Cao J."/>
        </authorList>
    </citation>
    <scope>NUCLEOTIDE SEQUENCE [LARGE SCALE GENOMIC DNA]</scope>
    <source>
        <strain evidence="1 2">N102</strain>
    </source>
</reference>
<dbReference type="KEGG" id="salm:D0Y50_15200"/>
<organism evidence="1 2">
    <name type="scientific">Salinimonas sediminis</name>
    <dbReference type="NCBI Taxonomy" id="2303538"/>
    <lineage>
        <taxon>Bacteria</taxon>
        <taxon>Pseudomonadati</taxon>
        <taxon>Pseudomonadota</taxon>
        <taxon>Gammaproteobacteria</taxon>
        <taxon>Alteromonadales</taxon>
        <taxon>Alteromonadaceae</taxon>
        <taxon>Alteromonas/Salinimonas group</taxon>
        <taxon>Salinimonas</taxon>
    </lineage>
</organism>
<dbReference type="EMBL" id="CP031769">
    <property type="protein sequence ID" value="AXR07586.1"/>
    <property type="molecule type" value="Genomic_DNA"/>
</dbReference>
<proteinExistence type="predicted"/>
<accession>A0A346NPX9</accession>
<protein>
    <submittedName>
        <fullName evidence="1">DUF4124 domain-containing protein</fullName>
    </submittedName>
</protein>
<evidence type="ECO:0000313" key="1">
    <source>
        <dbReference type="EMBL" id="AXR07586.1"/>
    </source>
</evidence>
<gene>
    <name evidence="1" type="ORF">D0Y50_15200</name>
</gene>